<dbReference type="Pfam" id="PF10502">
    <property type="entry name" value="Peptidase_S26"/>
    <property type="match status" value="1"/>
</dbReference>
<dbReference type="PROSITE" id="PS00761">
    <property type="entry name" value="SPASE_I_3"/>
    <property type="match status" value="1"/>
</dbReference>
<dbReference type="InterPro" id="IPR019533">
    <property type="entry name" value="Peptidase_S26"/>
</dbReference>
<dbReference type="GO" id="GO:0004252">
    <property type="term" value="F:serine-type endopeptidase activity"/>
    <property type="evidence" value="ECO:0007669"/>
    <property type="project" value="InterPro"/>
</dbReference>
<evidence type="ECO:0000256" key="3">
    <source>
        <dbReference type="ARBA" id="ARBA00013208"/>
    </source>
</evidence>
<keyword evidence="7" id="KW-0472">Membrane</keyword>
<keyword evidence="7" id="KW-1133">Transmembrane helix</keyword>
<dbReference type="AlphaFoldDB" id="A0A650ELA0"/>
<gene>
    <name evidence="9" type="primary">lepB</name>
    <name evidence="9" type="ORF">Helico5904_1810</name>
</gene>
<reference evidence="9" key="1">
    <citation type="journal article" date="2020" name="J. ISSAAS">
        <title>Lactobacilli and other gastrointestinal microbiota of Peromyscus leucopus, reservoir host for agents of Lyme disease and other zoonoses in North America.</title>
        <authorList>
            <person name="Milovic A."/>
            <person name="Bassam K."/>
            <person name="Shao H."/>
            <person name="Chatzistamou I."/>
            <person name="Tufts D.M."/>
            <person name="Diuk-Wasser M."/>
            <person name="Barbour A.G."/>
        </authorList>
    </citation>
    <scope>NUCLEOTIDE SEQUENCE</scope>
    <source>
        <strain evidence="9">LL4</strain>
    </source>
</reference>
<name>A0A650ELA0_9HELI</name>
<dbReference type="PANTHER" id="PTHR43390">
    <property type="entry name" value="SIGNAL PEPTIDASE I"/>
    <property type="match status" value="1"/>
</dbReference>
<dbReference type="EMBL" id="MN577569">
    <property type="protein sequence ID" value="QGT50509.1"/>
    <property type="molecule type" value="Genomic_DNA"/>
</dbReference>
<dbReference type="SUPFAM" id="SSF51306">
    <property type="entry name" value="LexA/Signal peptidase"/>
    <property type="match status" value="1"/>
</dbReference>
<comment type="similarity">
    <text evidence="2 7">Belongs to the peptidase S26 family.</text>
</comment>
<dbReference type="GO" id="GO:0006465">
    <property type="term" value="P:signal peptide processing"/>
    <property type="evidence" value="ECO:0007669"/>
    <property type="project" value="InterPro"/>
</dbReference>
<feature type="active site" evidence="6">
    <location>
        <position position="40"/>
    </location>
</feature>
<dbReference type="InterPro" id="IPR036286">
    <property type="entry name" value="LexA/Signal_pep-like_sf"/>
</dbReference>
<sequence length="346" mass="40695">MFKKIFQSIWAFVSSWVGTIIIVLFLIFFIMQAFVIPTRSMVGTLYEGDFLFVKKFSYGIPTPVIPWLEWKILPDFNGDGHLITGKRPKRGDVVVFVPPHLEKIYYVKRTFAVGGDEVIFDESGFYLRPFEGDEYIKEHYSGYVLVEKLGKLFVKEPYMGEHPGIFYQDMYQDMHTGEIYLSDEEGKLYQKVCVSSSQEGRNIGDGEEYCDLWKREYTDKNPNELVVNHNSAYSRMLSMNPFSLSMNRISDNMSKIGNMFYKKIDDDEFFMIGDNRNNSLDSRFWGSVPYKNIIGTPWFIYFSINQANSQESRADEDTYKRYTIRWERMFQSVESLEKRMREAMPK</sequence>
<dbReference type="InterPro" id="IPR000223">
    <property type="entry name" value="Pept_S26A_signal_pept_1"/>
</dbReference>
<comment type="catalytic activity">
    <reaction evidence="1 7">
        <text>Cleavage of hydrophobic, N-terminal signal or leader sequences from secreted and periplasmic proteins.</text>
        <dbReference type="EC" id="3.4.21.89"/>
    </reaction>
</comment>
<organism evidence="9">
    <name type="scientific">uncultured Helicobacter sp</name>
    <dbReference type="NCBI Taxonomy" id="175537"/>
    <lineage>
        <taxon>Bacteria</taxon>
        <taxon>Pseudomonadati</taxon>
        <taxon>Campylobacterota</taxon>
        <taxon>Epsilonproteobacteria</taxon>
        <taxon>Campylobacterales</taxon>
        <taxon>Helicobacteraceae</taxon>
        <taxon>Helicobacter</taxon>
        <taxon>environmental samples</taxon>
    </lineage>
</organism>
<evidence type="ECO:0000256" key="5">
    <source>
        <dbReference type="ARBA" id="ARBA00022801"/>
    </source>
</evidence>
<dbReference type="NCBIfam" id="TIGR02227">
    <property type="entry name" value="sigpep_I_bact"/>
    <property type="match status" value="1"/>
</dbReference>
<dbReference type="PANTHER" id="PTHR43390:SF1">
    <property type="entry name" value="CHLOROPLAST PROCESSING PEPTIDASE"/>
    <property type="match status" value="1"/>
</dbReference>
<proteinExistence type="inferred from homology"/>
<evidence type="ECO:0000313" key="9">
    <source>
        <dbReference type="EMBL" id="QGT50509.1"/>
    </source>
</evidence>
<evidence type="ECO:0000256" key="6">
    <source>
        <dbReference type="PIRSR" id="PIRSR600223-1"/>
    </source>
</evidence>
<protein>
    <recommendedName>
        <fullName evidence="4 7">Signal peptidase I</fullName>
        <ecNumber evidence="3 7">3.4.21.89</ecNumber>
    </recommendedName>
</protein>
<dbReference type="Gene3D" id="2.10.109.10">
    <property type="entry name" value="Umud Fragment, subunit A"/>
    <property type="match status" value="1"/>
</dbReference>
<comment type="subcellular location">
    <subcellularLocation>
        <location evidence="7">Membrane</location>
        <topology evidence="7">Single-pass type II membrane protein</topology>
    </subcellularLocation>
</comment>
<dbReference type="GO" id="GO:0016020">
    <property type="term" value="C:membrane"/>
    <property type="evidence" value="ECO:0007669"/>
    <property type="project" value="UniProtKB-SubCell"/>
</dbReference>
<dbReference type="InterPro" id="IPR019758">
    <property type="entry name" value="Pept_S26A_signal_pept_1_CS"/>
</dbReference>
<dbReference type="CDD" id="cd06530">
    <property type="entry name" value="S26_SPase_I"/>
    <property type="match status" value="2"/>
</dbReference>
<feature type="domain" description="Peptidase S26" evidence="8">
    <location>
        <begin position="10"/>
        <end position="301"/>
    </location>
</feature>
<dbReference type="GO" id="GO:0009003">
    <property type="term" value="F:signal peptidase activity"/>
    <property type="evidence" value="ECO:0007669"/>
    <property type="project" value="UniProtKB-EC"/>
</dbReference>
<evidence type="ECO:0000256" key="2">
    <source>
        <dbReference type="ARBA" id="ARBA00009370"/>
    </source>
</evidence>
<feature type="transmembrane region" description="Helical" evidence="7">
    <location>
        <begin position="9"/>
        <end position="31"/>
    </location>
</feature>
<dbReference type="PRINTS" id="PR00727">
    <property type="entry name" value="LEADERPTASE"/>
</dbReference>
<keyword evidence="7" id="KW-0645">Protease</keyword>
<evidence type="ECO:0000256" key="4">
    <source>
        <dbReference type="ARBA" id="ARBA00019232"/>
    </source>
</evidence>
<feature type="active site" evidence="6">
    <location>
        <position position="108"/>
    </location>
</feature>
<evidence type="ECO:0000256" key="7">
    <source>
        <dbReference type="RuleBase" id="RU362042"/>
    </source>
</evidence>
<keyword evidence="5 7" id="KW-0378">Hydrolase</keyword>
<evidence type="ECO:0000259" key="8">
    <source>
        <dbReference type="Pfam" id="PF10502"/>
    </source>
</evidence>
<keyword evidence="7" id="KW-0812">Transmembrane</keyword>
<evidence type="ECO:0000256" key="1">
    <source>
        <dbReference type="ARBA" id="ARBA00000677"/>
    </source>
</evidence>
<dbReference type="EC" id="3.4.21.89" evidence="3 7"/>
<accession>A0A650ELA0</accession>